<dbReference type="GO" id="GO:0003700">
    <property type="term" value="F:DNA-binding transcription factor activity"/>
    <property type="evidence" value="ECO:0007669"/>
    <property type="project" value="TreeGrafter"/>
</dbReference>
<organism evidence="2 3">
    <name type="scientific">Salinarimonas ramus</name>
    <dbReference type="NCBI Taxonomy" id="690164"/>
    <lineage>
        <taxon>Bacteria</taxon>
        <taxon>Pseudomonadati</taxon>
        <taxon>Pseudomonadota</taxon>
        <taxon>Alphaproteobacteria</taxon>
        <taxon>Hyphomicrobiales</taxon>
        <taxon>Salinarimonadaceae</taxon>
        <taxon>Salinarimonas</taxon>
    </lineage>
</organism>
<dbReference type="InterPro" id="IPR000595">
    <property type="entry name" value="cNMP-bd_dom"/>
</dbReference>
<dbReference type="InterPro" id="IPR018490">
    <property type="entry name" value="cNMP-bd_dom_sf"/>
</dbReference>
<dbReference type="AlphaFoldDB" id="A0A917Q5K1"/>
<dbReference type="RefSeq" id="WP_188910426.1">
    <property type="nucleotide sequence ID" value="NZ_BMMF01000003.1"/>
</dbReference>
<evidence type="ECO:0000313" key="3">
    <source>
        <dbReference type="Proteomes" id="UP000600449"/>
    </source>
</evidence>
<dbReference type="InterPro" id="IPR050397">
    <property type="entry name" value="Env_Response_Regulators"/>
</dbReference>
<dbReference type="Pfam" id="PF00027">
    <property type="entry name" value="cNMP_binding"/>
    <property type="match status" value="1"/>
</dbReference>
<dbReference type="InterPro" id="IPR014710">
    <property type="entry name" value="RmlC-like_jellyroll"/>
</dbReference>
<dbReference type="SMART" id="SM00100">
    <property type="entry name" value="cNMP"/>
    <property type="match status" value="1"/>
</dbReference>
<gene>
    <name evidence="2" type="ORF">GCM10011322_10870</name>
</gene>
<dbReference type="Gene3D" id="2.60.120.10">
    <property type="entry name" value="Jelly Rolls"/>
    <property type="match status" value="1"/>
</dbReference>
<protein>
    <submittedName>
        <fullName evidence="2">Cyclic nucleotide-binding protein</fullName>
    </submittedName>
</protein>
<accession>A0A917Q5K1</accession>
<keyword evidence="3" id="KW-1185">Reference proteome</keyword>
<comment type="caution">
    <text evidence="2">The sequence shown here is derived from an EMBL/GenBank/DDBJ whole genome shotgun (WGS) entry which is preliminary data.</text>
</comment>
<dbReference type="Proteomes" id="UP000600449">
    <property type="component" value="Unassembled WGS sequence"/>
</dbReference>
<dbReference type="EMBL" id="BMMF01000003">
    <property type="protein sequence ID" value="GGK26295.1"/>
    <property type="molecule type" value="Genomic_DNA"/>
</dbReference>
<evidence type="ECO:0000313" key="2">
    <source>
        <dbReference type="EMBL" id="GGK26295.1"/>
    </source>
</evidence>
<dbReference type="CDD" id="cd00038">
    <property type="entry name" value="CAP_ED"/>
    <property type="match status" value="1"/>
</dbReference>
<dbReference type="PROSITE" id="PS50042">
    <property type="entry name" value="CNMP_BINDING_3"/>
    <property type="match status" value="1"/>
</dbReference>
<dbReference type="PANTHER" id="PTHR24567:SF68">
    <property type="entry name" value="DNA-BINDING TRANSCRIPTIONAL DUAL REGULATOR CRP"/>
    <property type="match status" value="1"/>
</dbReference>
<sequence>MSLDDDIALLASAPLIGLIDRDGLRLLAFAADKRRLRQGEALFRKGDRAECGYVVAEGEIGLDVEGGKPIVVARPGDLVGAASLFAETRRPATATARERTTVIRLTQPLMRRVLEEYPKAAAGIHAILAAELESLTRDLMRVGERMG</sequence>
<dbReference type="SUPFAM" id="SSF51206">
    <property type="entry name" value="cAMP-binding domain-like"/>
    <property type="match status" value="1"/>
</dbReference>
<feature type="domain" description="Cyclic nucleotide-binding" evidence="1">
    <location>
        <begin position="15"/>
        <end position="114"/>
    </location>
</feature>
<name>A0A917Q5K1_9HYPH</name>
<dbReference type="GO" id="GO:0005829">
    <property type="term" value="C:cytosol"/>
    <property type="evidence" value="ECO:0007669"/>
    <property type="project" value="TreeGrafter"/>
</dbReference>
<proteinExistence type="predicted"/>
<reference evidence="2 3" key="1">
    <citation type="journal article" date="2014" name="Int. J. Syst. Evol. Microbiol.">
        <title>Complete genome sequence of Corynebacterium casei LMG S-19264T (=DSM 44701T), isolated from a smear-ripened cheese.</title>
        <authorList>
            <consortium name="US DOE Joint Genome Institute (JGI-PGF)"/>
            <person name="Walter F."/>
            <person name="Albersmeier A."/>
            <person name="Kalinowski J."/>
            <person name="Ruckert C."/>
        </authorList>
    </citation>
    <scope>NUCLEOTIDE SEQUENCE [LARGE SCALE GENOMIC DNA]</scope>
    <source>
        <strain evidence="2 3">CGMCC 1.9161</strain>
    </source>
</reference>
<dbReference type="PANTHER" id="PTHR24567">
    <property type="entry name" value="CRP FAMILY TRANSCRIPTIONAL REGULATORY PROTEIN"/>
    <property type="match status" value="1"/>
</dbReference>
<evidence type="ECO:0000259" key="1">
    <source>
        <dbReference type="PROSITE" id="PS50042"/>
    </source>
</evidence>